<dbReference type="RefSeq" id="WP_137248633.1">
    <property type="nucleotide sequence ID" value="NZ_SZQA01000019.1"/>
</dbReference>
<gene>
    <name evidence="2" type="ORF">FDA94_20205</name>
</gene>
<keyword evidence="3" id="KW-1185">Reference proteome</keyword>
<accession>A0A4V5UZA9</accession>
<evidence type="ECO:0008006" key="4">
    <source>
        <dbReference type="Google" id="ProtNLM"/>
    </source>
</evidence>
<dbReference type="InterPro" id="IPR016174">
    <property type="entry name" value="Di-haem_cyt_TM"/>
</dbReference>
<dbReference type="InterPro" id="IPR027387">
    <property type="entry name" value="Cytb/b6-like_sf"/>
</dbReference>
<feature type="transmembrane region" description="Helical" evidence="1">
    <location>
        <begin position="75"/>
        <end position="93"/>
    </location>
</feature>
<feature type="transmembrane region" description="Helical" evidence="1">
    <location>
        <begin position="7"/>
        <end position="26"/>
    </location>
</feature>
<evidence type="ECO:0000313" key="2">
    <source>
        <dbReference type="EMBL" id="TKK86783.1"/>
    </source>
</evidence>
<evidence type="ECO:0000256" key="1">
    <source>
        <dbReference type="SAM" id="Phobius"/>
    </source>
</evidence>
<dbReference type="GO" id="GO:0016020">
    <property type="term" value="C:membrane"/>
    <property type="evidence" value="ECO:0007669"/>
    <property type="project" value="InterPro"/>
</dbReference>
<dbReference type="OrthoDB" id="3535705at2"/>
<name>A0A4V5UZA9_9ACTN</name>
<dbReference type="SUPFAM" id="SSF81342">
    <property type="entry name" value="Transmembrane di-heme cytochromes"/>
    <property type="match status" value="1"/>
</dbReference>
<dbReference type="AlphaFoldDB" id="A0A4V5UZA9"/>
<dbReference type="GO" id="GO:0022904">
    <property type="term" value="P:respiratory electron transport chain"/>
    <property type="evidence" value="ECO:0007669"/>
    <property type="project" value="InterPro"/>
</dbReference>
<dbReference type="EMBL" id="SZQA01000019">
    <property type="protein sequence ID" value="TKK86783.1"/>
    <property type="molecule type" value="Genomic_DNA"/>
</dbReference>
<sequence>MERARQLLGDLLIAITLVVIAGGAYLGSHYAITDEMVPYSGTYPPQLEGVVVPAAYESVLTISLDVPGGLLLRQLHGQYGNVLLVGLVVWAVLGRFRYALPAFALAVAAAFSGWQLGEGNPPVPLWFAAHLAATLAMAAILVVSSRREAKERPVSIGYVAGVLGLLVVAALI</sequence>
<evidence type="ECO:0000313" key="3">
    <source>
        <dbReference type="Proteomes" id="UP000308705"/>
    </source>
</evidence>
<feature type="transmembrane region" description="Helical" evidence="1">
    <location>
        <begin position="98"/>
        <end position="117"/>
    </location>
</feature>
<proteinExistence type="predicted"/>
<protein>
    <recommendedName>
        <fullName evidence="4">Cytochrome bc1 reductase complex subunit QcrB</fullName>
    </recommendedName>
</protein>
<organism evidence="2 3">
    <name type="scientific">Herbidospora galbida</name>
    <dbReference type="NCBI Taxonomy" id="2575442"/>
    <lineage>
        <taxon>Bacteria</taxon>
        <taxon>Bacillati</taxon>
        <taxon>Actinomycetota</taxon>
        <taxon>Actinomycetes</taxon>
        <taxon>Streptosporangiales</taxon>
        <taxon>Streptosporangiaceae</taxon>
        <taxon>Herbidospora</taxon>
    </lineage>
</organism>
<dbReference type="Proteomes" id="UP000308705">
    <property type="component" value="Unassembled WGS sequence"/>
</dbReference>
<feature type="transmembrane region" description="Helical" evidence="1">
    <location>
        <begin position="123"/>
        <end position="143"/>
    </location>
</feature>
<dbReference type="Gene3D" id="1.20.810.10">
    <property type="entry name" value="Cytochrome Bc1 Complex, Chain C"/>
    <property type="match status" value="1"/>
</dbReference>
<comment type="caution">
    <text evidence="2">The sequence shown here is derived from an EMBL/GenBank/DDBJ whole genome shotgun (WGS) entry which is preliminary data.</text>
</comment>
<keyword evidence="1" id="KW-0472">Membrane</keyword>
<reference evidence="2 3" key="1">
    <citation type="submission" date="2019-04" db="EMBL/GenBank/DDBJ databases">
        <title>Herbidospora sp. NEAU-GS14.nov., a novel actinomycete isolated from soil.</title>
        <authorList>
            <person name="Han L."/>
        </authorList>
    </citation>
    <scope>NUCLEOTIDE SEQUENCE [LARGE SCALE GENOMIC DNA]</scope>
    <source>
        <strain evidence="2 3">NEAU-GS14</strain>
    </source>
</reference>
<keyword evidence="1" id="KW-0812">Transmembrane</keyword>
<feature type="transmembrane region" description="Helical" evidence="1">
    <location>
        <begin position="155"/>
        <end position="171"/>
    </location>
</feature>
<keyword evidence="1" id="KW-1133">Transmembrane helix</keyword>